<proteinExistence type="predicted"/>
<gene>
    <name evidence="2" type="ORF">MNOR_LOCUS15031</name>
</gene>
<feature type="region of interest" description="Disordered" evidence="1">
    <location>
        <begin position="87"/>
        <end position="124"/>
    </location>
</feature>
<feature type="compositionally biased region" description="Polar residues" evidence="1">
    <location>
        <begin position="39"/>
        <end position="49"/>
    </location>
</feature>
<evidence type="ECO:0000256" key="1">
    <source>
        <dbReference type="SAM" id="MobiDB-lite"/>
    </source>
</evidence>
<dbReference type="EMBL" id="CAXKWB010009236">
    <property type="protein sequence ID" value="CAL4093983.1"/>
    <property type="molecule type" value="Genomic_DNA"/>
</dbReference>
<keyword evidence="3" id="KW-1185">Reference proteome</keyword>
<feature type="compositionally biased region" description="Polar residues" evidence="1">
    <location>
        <begin position="93"/>
        <end position="117"/>
    </location>
</feature>
<dbReference type="AlphaFoldDB" id="A0AAV2QQK8"/>
<feature type="region of interest" description="Disordered" evidence="1">
    <location>
        <begin position="30"/>
        <end position="69"/>
    </location>
</feature>
<feature type="compositionally biased region" description="Low complexity" evidence="1">
    <location>
        <begin position="57"/>
        <end position="69"/>
    </location>
</feature>
<dbReference type="Proteomes" id="UP001497623">
    <property type="component" value="Unassembled WGS sequence"/>
</dbReference>
<comment type="caution">
    <text evidence="2">The sequence shown here is derived from an EMBL/GenBank/DDBJ whole genome shotgun (WGS) entry which is preliminary data.</text>
</comment>
<accession>A0AAV2QQK8</accession>
<feature type="non-terminal residue" evidence="2">
    <location>
        <position position="357"/>
    </location>
</feature>
<evidence type="ECO:0000313" key="2">
    <source>
        <dbReference type="EMBL" id="CAL4093983.1"/>
    </source>
</evidence>
<protein>
    <submittedName>
        <fullName evidence="2">Uncharacterized protein</fullName>
    </submittedName>
</protein>
<sequence>VLRNNALHETKNSMISPETVQDSAGFEVYKHKGHRSRHSSVSSDCANHSSGHRTRQSSVSSDHVRHSSISSDISYASRLSIAEVPDSWESRDSTSSPGASQPNNIKLPSRSNDNSLVTDDRSSNFHKNVLQETKYNSSAYSNSFDIELPYKPKPVQLSDQEKENLKIIRPKTYNRINKTLANNSISRNIDDLRPVHIDDKKSSVDFISNPKSIRRNDLKNNEISKRESIGSDFLNRSSFLINNQKSPRIDNQKGLIINIQKGPMIHNQKSPTINQQKGQIKHLEDISKNPSRRNSSEFGQRGYVSRFYHTWDPETFCRPNDWHRRLYNIDWRRKLSSPSSLNVDEEDYYFGNIPFPY</sequence>
<name>A0AAV2QQK8_MEGNR</name>
<reference evidence="2 3" key="1">
    <citation type="submission" date="2024-05" db="EMBL/GenBank/DDBJ databases">
        <authorList>
            <person name="Wallberg A."/>
        </authorList>
    </citation>
    <scope>NUCLEOTIDE SEQUENCE [LARGE SCALE GENOMIC DNA]</scope>
</reference>
<evidence type="ECO:0000313" key="3">
    <source>
        <dbReference type="Proteomes" id="UP001497623"/>
    </source>
</evidence>
<organism evidence="2 3">
    <name type="scientific">Meganyctiphanes norvegica</name>
    <name type="common">Northern krill</name>
    <name type="synonym">Thysanopoda norvegica</name>
    <dbReference type="NCBI Taxonomy" id="48144"/>
    <lineage>
        <taxon>Eukaryota</taxon>
        <taxon>Metazoa</taxon>
        <taxon>Ecdysozoa</taxon>
        <taxon>Arthropoda</taxon>
        <taxon>Crustacea</taxon>
        <taxon>Multicrustacea</taxon>
        <taxon>Malacostraca</taxon>
        <taxon>Eumalacostraca</taxon>
        <taxon>Eucarida</taxon>
        <taxon>Euphausiacea</taxon>
        <taxon>Euphausiidae</taxon>
        <taxon>Meganyctiphanes</taxon>
    </lineage>
</organism>
<feature type="non-terminal residue" evidence="2">
    <location>
        <position position="1"/>
    </location>
</feature>